<sequence length="174" mass="19074">MITTTQLFKNFGKVTLAMVAAFTFTACSEDDDDMMDDDPMTMSYNYAFSSSYSGTHPNDFSAMMEVEEIDNSSCKITVTLMNTLDGETYMIHAHDAADPNTTPNNTPYNESPNADVFVQMAAGNGGDVTVSQTANMSYEEITSSYEAFFVVHDPTQQISTTDLTTYLVVGAFAR</sequence>
<dbReference type="Proteomes" id="UP000468650">
    <property type="component" value="Unassembled WGS sequence"/>
</dbReference>
<evidence type="ECO:0000313" key="3">
    <source>
        <dbReference type="Proteomes" id="UP000468650"/>
    </source>
</evidence>
<organism evidence="2 3">
    <name type="scientific">Phaeocystidibacter luteus</name>
    <dbReference type="NCBI Taxonomy" id="911197"/>
    <lineage>
        <taxon>Bacteria</taxon>
        <taxon>Pseudomonadati</taxon>
        <taxon>Bacteroidota</taxon>
        <taxon>Flavobacteriia</taxon>
        <taxon>Flavobacteriales</taxon>
        <taxon>Phaeocystidibacteraceae</taxon>
        <taxon>Phaeocystidibacter</taxon>
    </lineage>
</organism>
<dbReference type="OrthoDB" id="834446at2"/>
<name>A0A6N6RJQ9_9FLAO</name>
<protein>
    <recommendedName>
        <fullName evidence="4">CHRD domain-containing protein</fullName>
    </recommendedName>
</protein>
<dbReference type="RefSeq" id="WP_151665934.1">
    <property type="nucleotide sequence ID" value="NZ_WBVO01000001.1"/>
</dbReference>
<proteinExistence type="predicted"/>
<feature type="signal peptide" evidence="1">
    <location>
        <begin position="1"/>
        <end position="28"/>
    </location>
</feature>
<evidence type="ECO:0000256" key="1">
    <source>
        <dbReference type="SAM" id="SignalP"/>
    </source>
</evidence>
<gene>
    <name evidence="2" type="ORF">F8C67_01070</name>
</gene>
<keyword evidence="1" id="KW-0732">Signal</keyword>
<feature type="chain" id="PRO_5026764499" description="CHRD domain-containing protein" evidence="1">
    <location>
        <begin position="29"/>
        <end position="174"/>
    </location>
</feature>
<keyword evidence="3" id="KW-1185">Reference proteome</keyword>
<dbReference type="EMBL" id="WBVO01000001">
    <property type="protein sequence ID" value="KAB2814354.1"/>
    <property type="molecule type" value="Genomic_DNA"/>
</dbReference>
<dbReference type="AlphaFoldDB" id="A0A6N6RJQ9"/>
<evidence type="ECO:0000313" key="2">
    <source>
        <dbReference type="EMBL" id="KAB2814354.1"/>
    </source>
</evidence>
<comment type="caution">
    <text evidence="2">The sequence shown here is derived from an EMBL/GenBank/DDBJ whole genome shotgun (WGS) entry which is preliminary data.</text>
</comment>
<accession>A0A6N6RJQ9</accession>
<evidence type="ECO:0008006" key="4">
    <source>
        <dbReference type="Google" id="ProtNLM"/>
    </source>
</evidence>
<reference evidence="2 3" key="1">
    <citation type="submission" date="2019-09" db="EMBL/GenBank/DDBJ databases">
        <title>Genomes of family Cryomorphaceae.</title>
        <authorList>
            <person name="Bowman J.P."/>
        </authorList>
    </citation>
    <scope>NUCLEOTIDE SEQUENCE [LARGE SCALE GENOMIC DNA]</scope>
    <source>
        <strain evidence="2 3">LMG 25704</strain>
    </source>
</reference>